<feature type="chain" id="PRO_5030609157" evidence="7">
    <location>
        <begin position="26"/>
        <end position="116"/>
    </location>
</feature>
<keyword evidence="5 6" id="KW-0408">Iron</keyword>
<dbReference type="GO" id="GO:0009055">
    <property type="term" value="F:electron transfer activity"/>
    <property type="evidence" value="ECO:0007669"/>
    <property type="project" value="InterPro"/>
</dbReference>
<dbReference type="AlphaFoldDB" id="A0A7W9U2H7"/>
<dbReference type="PROSITE" id="PS51007">
    <property type="entry name" value="CYTC"/>
    <property type="match status" value="1"/>
</dbReference>
<dbReference type="InterPro" id="IPR002324">
    <property type="entry name" value="Cyt_c_ID"/>
</dbReference>
<dbReference type="Gene3D" id="1.10.760.10">
    <property type="entry name" value="Cytochrome c-like domain"/>
    <property type="match status" value="1"/>
</dbReference>
<gene>
    <name evidence="9" type="ORF">F4827_005672</name>
</gene>
<dbReference type="EMBL" id="JACHBW010000020">
    <property type="protein sequence ID" value="MBB6105802.1"/>
    <property type="molecule type" value="Genomic_DNA"/>
</dbReference>
<keyword evidence="1" id="KW-0813">Transport</keyword>
<organism evidence="9 10">
    <name type="scientific">Paraburkholderia bannensis</name>
    <dbReference type="NCBI Taxonomy" id="765414"/>
    <lineage>
        <taxon>Bacteria</taxon>
        <taxon>Pseudomonadati</taxon>
        <taxon>Pseudomonadota</taxon>
        <taxon>Betaproteobacteria</taxon>
        <taxon>Burkholderiales</taxon>
        <taxon>Burkholderiaceae</taxon>
        <taxon>Paraburkholderia</taxon>
    </lineage>
</organism>
<dbReference type="GO" id="GO:0005506">
    <property type="term" value="F:iron ion binding"/>
    <property type="evidence" value="ECO:0007669"/>
    <property type="project" value="InterPro"/>
</dbReference>
<feature type="binding site" description="covalent" evidence="6">
    <location>
        <position position="47"/>
    </location>
    <ligand>
        <name>heme c</name>
        <dbReference type="ChEBI" id="CHEBI:61717"/>
    </ligand>
</feature>
<evidence type="ECO:0000256" key="1">
    <source>
        <dbReference type="ARBA" id="ARBA00022448"/>
    </source>
</evidence>
<evidence type="ECO:0000313" key="10">
    <source>
        <dbReference type="Proteomes" id="UP000571554"/>
    </source>
</evidence>
<keyword evidence="7" id="KW-0732">Signal</keyword>
<evidence type="ECO:0000259" key="8">
    <source>
        <dbReference type="PROSITE" id="PS51007"/>
    </source>
</evidence>
<keyword evidence="2 6" id="KW-0349">Heme</keyword>
<evidence type="ECO:0000256" key="6">
    <source>
        <dbReference type="PIRSR" id="PIRSR602324-1"/>
    </source>
</evidence>
<comment type="caution">
    <text evidence="9">The sequence shown here is derived from an EMBL/GenBank/DDBJ whole genome shotgun (WGS) entry which is preliminary data.</text>
</comment>
<feature type="binding site" description="covalent" evidence="6">
    <location>
        <position position="92"/>
    </location>
    <ligand>
        <name>heme c</name>
        <dbReference type="ChEBI" id="CHEBI:61717"/>
    </ligand>
</feature>
<dbReference type="InterPro" id="IPR036909">
    <property type="entry name" value="Cyt_c-like_dom_sf"/>
</dbReference>
<dbReference type="SUPFAM" id="SSF46626">
    <property type="entry name" value="Cytochrome c"/>
    <property type="match status" value="1"/>
</dbReference>
<feature type="binding site" description="covalent" evidence="6">
    <location>
        <position position="43"/>
    </location>
    <ligand>
        <name>heme c</name>
        <dbReference type="ChEBI" id="CHEBI:61717"/>
    </ligand>
</feature>
<evidence type="ECO:0000256" key="3">
    <source>
        <dbReference type="ARBA" id="ARBA00022723"/>
    </source>
</evidence>
<dbReference type="GO" id="GO:0020037">
    <property type="term" value="F:heme binding"/>
    <property type="evidence" value="ECO:0007669"/>
    <property type="project" value="InterPro"/>
</dbReference>
<proteinExistence type="predicted"/>
<reference evidence="9 10" key="1">
    <citation type="submission" date="2020-08" db="EMBL/GenBank/DDBJ databases">
        <title>Above-ground endophytic microbial communities from plants in different locations in the United States.</title>
        <authorList>
            <person name="Frank C."/>
        </authorList>
    </citation>
    <scope>NUCLEOTIDE SEQUENCE [LARGE SCALE GENOMIC DNA]</scope>
    <source>
        <strain evidence="9 10">WP4_2_2</strain>
    </source>
</reference>
<sequence>MIQLRHLLISLAVSTGVAASASVFAEPAVDAARARQIATQHACFGCHAIDKKLVGPAYRDVAVRYNGKPNAVTTLVAHIQNGSSGVWGAVPMPANAISQSDAQTVVQWVLAGSKTD</sequence>
<comment type="PTM">
    <text evidence="6">Binds 1 heme c group covalently per subunit.</text>
</comment>
<keyword evidence="4" id="KW-0249">Electron transport</keyword>
<evidence type="ECO:0000313" key="9">
    <source>
        <dbReference type="EMBL" id="MBB6105802.1"/>
    </source>
</evidence>
<accession>A0A7W9U2H7</accession>
<dbReference type="Pfam" id="PF00034">
    <property type="entry name" value="Cytochrom_C"/>
    <property type="match status" value="1"/>
</dbReference>
<dbReference type="Proteomes" id="UP000571554">
    <property type="component" value="Unassembled WGS sequence"/>
</dbReference>
<feature type="domain" description="Cytochrome c" evidence="8">
    <location>
        <begin position="29"/>
        <end position="113"/>
    </location>
</feature>
<protein>
    <submittedName>
        <fullName evidence="9">Cytochrome c</fullName>
    </submittedName>
</protein>
<keyword evidence="10" id="KW-1185">Reference proteome</keyword>
<name>A0A7W9U2H7_9BURK</name>
<evidence type="ECO:0000256" key="7">
    <source>
        <dbReference type="SAM" id="SignalP"/>
    </source>
</evidence>
<dbReference type="PRINTS" id="PR00606">
    <property type="entry name" value="CYTCHROMECID"/>
</dbReference>
<dbReference type="InterPro" id="IPR009056">
    <property type="entry name" value="Cyt_c-like_dom"/>
</dbReference>
<evidence type="ECO:0000256" key="5">
    <source>
        <dbReference type="ARBA" id="ARBA00023004"/>
    </source>
</evidence>
<feature type="signal peptide" evidence="7">
    <location>
        <begin position="1"/>
        <end position="25"/>
    </location>
</feature>
<evidence type="ECO:0000256" key="2">
    <source>
        <dbReference type="ARBA" id="ARBA00022617"/>
    </source>
</evidence>
<evidence type="ECO:0000256" key="4">
    <source>
        <dbReference type="ARBA" id="ARBA00022982"/>
    </source>
</evidence>
<keyword evidence="3 6" id="KW-0479">Metal-binding</keyword>